<reference evidence="1" key="1">
    <citation type="submission" date="2020-07" db="EMBL/GenBank/DDBJ databases">
        <title>Multicomponent nature underlies the extraordinary mechanical properties of spider dragline silk.</title>
        <authorList>
            <person name="Kono N."/>
            <person name="Nakamura H."/>
            <person name="Mori M."/>
            <person name="Yoshida Y."/>
            <person name="Ohtoshi R."/>
            <person name="Malay A.D."/>
            <person name="Moran D.A.P."/>
            <person name="Tomita M."/>
            <person name="Numata K."/>
            <person name="Arakawa K."/>
        </authorList>
    </citation>
    <scope>NUCLEOTIDE SEQUENCE</scope>
</reference>
<evidence type="ECO:0000313" key="2">
    <source>
        <dbReference type="Proteomes" id="UP000887116"/>
    </source>
</evidence>
<comment type="caution">
    <text evidence="1">The sequence shown here is derived from an EMBL/GenBank/DDBJ whole genome shotgun (WGS) entry which is preliminary data.</text>
</comment>
<keyword evidence="2" id="KW-1185">Reference proteome</keyword>
<protein>
    <submittedName>
        <fullName evidence="1">Uncharacterized protein</fullName>
    </submittedName>
</protein>
<proteinExistence type="predicted"/>
<evidence type="ECO:0000313" key="1">
    <source>
        <dbReference type="EMBL" id="GFQ78052.1"/>
    </source>
</evidence>
<dbReference type="Proteomes" id="UP000887116">
    <property type="component" value="Unassembled WGS sequence"/>
</dbReference>
<name>A0A8X6FEN8_TRICU</name>
<dbReference type="AlphaFoldDB" id="A0A8X6FEN8"/>
<dbReference type="EMBL" id="BMAO01031847">
    <property type="protein sequence ID" value="GFQ78052.1"/>
    <property type="molecule type" value="Genomic_DNA"/>
</dbReference>
<gene>
    <name evidence="1" type="primary">X975_19634</name>
    <name evidence="1" type="ORF">TNCT_102502</name>
</gene>
<organism evidence="1 2">
    <name type="scientific">Trichonephila clavata</name>
    <name type="common">Joro spider</name>
    <name type="synonym">Nephila clavata</name>
    <dbReference type="NCBI Taxonomy" id="2740835"/>
    <lineage>
        <taxon>Eukaryota</taxon>
        <taxon>Metazoa</taxon>
        <taxon>Ecdysozoa</taxon>
        <taxon>Arthropoda</taxon>
        <taxon>Chelicerata</taxon>
        <taxon>Arachnida</taxon>
        <taxon>Araneae</taxon>
        <taxon>Araneomorphae</taxon>
        <taxon>Entelegynae</taxon>
        <taxon>Araneoidea</taxon>
        <taxon>Nephilidae</taxon>
        <taxon>Trichonephila</taxon>
    </lineage>
</organism>
<accession>A0A8X6FEN8</accession>
<sequence>MVDKYEGLVKLFNSEAVTVGNTILMAYHCIIHQAIKPQSKAFGATKLRLCNLKGKSRFIIVEALVTDVISNVTISLPRLTEDLKTKLASHYFLEVRGSCPREVNILLVADFFYQVSCDRPVEKITNSLFLCDSLFGYSLCGTFEEGGNKMKNAAVLNLSALNAVREDLTCLGELESLGIRHVEDKISELDGEILNNFENSLKFVNKRY</sequence>